<gene>
    <name evidence="1" type="ORF">JF544_06095</name>
</gene>
<dbReference type="EMBL" id="JAEKJY010000001">
    <property type="protein sequence ID" value="MBN8234810.1"/>
    <property type="molecule type" value="Genomic_DNA"/>
</dbReference>
<sequence>MLAKLFSWIKTGFPQVDLVLSGNQFKPGDSVQGSFHVKGGLTHQTIQRLECDLFKREAGRKPAFIQPITTILMNRELDSNEETQYPFHFVLPEDMEQSSPDIAYVLQTKLVLGNNRKTSDTDEIRITLLPH</sequence>
<evidence type="ECO:0000313" key="1">
    <source>
        <dbReference type="EMBL" id="MBN8234810.1"/>
    </source>
</evidence>
<organism evidence="1 2">
    <name type="scientific">Halobacillus kuroshimensis</name>
    <dbReference type="NCBI Taxonomy" id="302481"/>
    <lineage>
        <taxon>Bacteria</taxon>
        <taxon>Bacillati</taxon>
        <taxon>Bacillota</taxon>
        <taxon>Bacilli</taxon>
        <taxon>Bacillales</taxon>
        <taxon>Bacillaceae</taxon>
        <taxon>Halobacillus</taxon>
    </lineage>
</organism>
<accession>A0ABS3DTY3</accession>
<dbReference type="RefSeq" id="WP_027954531.1">
    <property type="nucleotide sequence ID" value="NZ_JAEKJY010000001.1"/>
</dbReference>
<evidence type="ECO:0000313" key="2">
    <source>
        <dbReference type="Proteomes" id="UP000663970"/>
    </source>
</evidence>
<dbReference type="Proteomes" id="UP000663970">
    <property type="component" value="Unassembled WGS sequence"/>
</dbReference>
<dbReference type="InterPro" id="IPR009776">
    <property type="entry name" value="Spore_0_M"/>
</dbReference>
<reference evidence="1 2" key="1">
    <citation type="submission" date="2020-12" db="EMBL/GenBank/DDBJ databases">
        <title>Oil enriched cultivation method for isolating marine PHA-producing bacteria.</title>
        <authorList>
            <person name="Zheng W."/>
            <person name="Yu S."/>
            <person name="Huang Y."/>
        </authorList>
    </citation>
    <scope>NUCLEOTIDE SEQUENCE [LARGE SCALE GENOMIC DNA]</scope>
    <source>
        <strain evidence="1 2">SY-2-6</strain>
    </source>
</reference>
<keyword evidence="2" id="KW-1185">Reference proteome</keyword>
<protein>
    <submittedName>
        <fullName evidence="1">Sporulation protein</fullName>
    </submittedName>
</protein>
<comment type="caution">
    <text evidence="1">The sequence shown here is derived from an EMBL/GenBank/DDBJ whole genome shotgun (WGS) entry which is preliminary data.</text>
</comment>
<proteinExistence type="predicted"/>
<name>A0ABS3DTY3_9BACI</name>
<dbReference type="Pfam" id="PF07070">
    <property type="entry name" value="Spo0M"/>
    <property type="match status" value="1"/>
</dbReference>